<accession>A0ABQ7D1H7</accession>
<keyword evidence="2" id="KW-1133">Transmembrane helix</keyword>
<sequence length="136" mass="14720">MSFTSSSSGSAPVNLNSSSKGYQFVSTAPIVYQKKNIRQKTQRQEMEAVQLMLRTPSMNGIFTIHPETATLFLVLGLLLGITCSLITEVLQQFLKAQAVFLAAPSEPQLEISGGSSSSLVTGTAPHGKEERHHNIE</sequence>
<keyword evidence="2" id="KW-0472">Membrane</keyword>
<feature type="transmembrane region" description="Helical" evidence="2">
    <location>
        <begin position="69"/>
        <end position="90"/>
    </location>
</feature>
<feature type="region of interest" description="Disordered" evidence="1">
    <location>
        <begin position="109"/>
        <end position="136"/>
    </location>
</feature>
<organism evidence="3 4">
    <name type="scientific">Brassica cretica</name>
    <name type="common">Mustard</name>
    <dbReference type="NCBI Taxonomy" id="69181"/>
    <lineage>
        <taxon>Eukaryota</taxon>
        <taxon>Viridiplantae</taxon>
        <taxon>Streptophyta</taxon>
        <taxon>Embryophyta</taxon>
        <taxon>Tracheophyta</taxon>
        <taxon>Spermatophyta</taxon>
        <taxon>Magnoliopsida</taxon>
        <taxon>eudicotyledons</taxon>
        <taxon>Gunneridae</taxon>
        <taxon>Pentapetalae</taxon>
        <taxon>rosids</taxon>
        <taxon>malvids</taxon>
        <taxon>Brassicales</taxon>
        <taxon>Brassicaceae</taxon>
        <taxon>Brassiceae</taxon>
        <taxon>Brassica</taxon>
    </lineage>
</organism>
<keyword evidence="4" id="KW-1185">Reference proteome</keyword>
<name>A0ABQ7D1H7_BRACR</name>
<protein>
    <submittedName>
        <fullName evidence="3">Uncharacterized protein</fullName>
    </submittedName>
</protein>
<dbReference type="EMBL" id="QGKV02000759">
    <property type="protein sequence ID" value="KAF3566258.1"/>
    <property type="molecule type" value="Genomic_DNA"/>
</dbReference>
<evidence type="ECO:0000256" key="2">
    <source>
        <dbReference type="SAM" id="Phobius"/>
    </source>
</evidence>
<evidence type="ECO:0000256" key="1">
    <source>
        <dbReference type="SAM" id="MobiDB-lite"/>
    </source>
</evidence>
<dbReference type="Proteomes" id="UP000266723">
    <property type="component" value="Unassembled WGS sequence"/>
</dbReference>
<feature type="compositionally biased region" description="Basic and acidic residues" evidence="1">
    <location>
        <begin position="126"/>
        <end position="136"/>
    </location>
</feature>
<reference evidence="3 4" key="1">
    <citation type="journal article" date="2020" name="BMC Genomics">
        <title>Intraspecific diversification of the crop wild relative Brassica cretica Lam. using demographic model selection.</title>
        <authorList>
            <person name="Kioukis A."/>
            <person name="Michalopoulou V.A."/>
            <person name="Briers L."/>
            <person name="Pirintsos S."/>
            <person name="Studholme D.J."/>
            <person name="Pavlidis P."/>
            <person name="Sarris P.F."/>
        </authorList>
    </citation>
    <scope>NUCLEOTIDE SEQUENCE [LARGE SCALE GENOMIC DNA]</scope>
    <source>
        <strain evidence="4">cv. PFS-1207/04</strain>
    </source>
</reference>
<gene>
    <name evidence="3" type="ORF">DY000_02011028</name>
</gene>
<keyword evidence="2" id="KW-0812">Transmembrane</keyword>
<evidence type="ECO:0000313" key="4">
    <source>
        <dbReference type="Proteomes" id="UP000266723"/>
    </source>
</evidence>
<proteinExistence type="predicted"/>
<comment type="caution">
    <text evidence="3">The sequence shown here is derived from an EMBL/GenBank/DDBJ whole genome shotgun (WGS) entry which is preliminary data.</text>
</comment>
<evidence type="ECO:0000313" key="3">
    <source>
        <dbReference type="EMBL" id="KAF3566258.1"/>
    </source>
</evidence>